<organism evidence="1 2">
    <name type="scientific">Trifolium medium</name>
    <dbReference type="NCBI Taxonomy" id="97028"/>
    <lineage>
        <taxon>Eukaryota</taxon>
        <taxon>Viridiplantae</taxon>
        <taxon>Streptophyta</taxon>
        <taxon>Embryophyta</taxon>
        <taxon>Tracheophyta</taxon>
        <taxon>Spermatophyta</taxon>
        <taxon>Magnoliopsida</taxon>
        <taxon>eudicotyledons</taxon>
        <taxon>Gunneridae</taxon>
        <taxon>Pentapetalae</taxon>
        <taxon>rosids</taxon>
        <taxon>fabids</taxon>
        <taxon>Fabales</taxon>
        <taxon>Fabaceae</taxon>
        <taxon>Papilionoideae</taxon>
        <taxon>50 kb inversion clade</taxon>
        <taxon>NPAAA clade</taxon>
        <taxon>Hologalegina</taxon>
        <taxon>IRL clade</taxon>
        <taxon>Trifolieae</taxon>
        <taxon>Trifolium</taxon>
    </lineage>
</organism>
<protein>
    <submittedName>
        <fullName evidence="1">Uncharacterized protein</fullName>
    </submittedName>
</protein>
<accession>A0A392PJS9</accession>
<comment type="caution">
    <text evidence="1">The sequence shown here is derived from an EMBL/GenBank/DDBJ whole genome shotgun (WGS) entry which is preliminary data.</text>
</comment>
<proteinExistence type="predicted"/>
<keyword evidence="2" id="KW-1185">Reference proteome</keyword>
<dbReference type="Proteomes" id="UP000265520">
    <property type="component" value="Unassembled WGS sequence"/>
</dbReference>
<name>A0A392PJS9_9FABA</name>
<dbReference type="EMBL" id="LXQA010082523">
    <property type="protein sequence ID" value="MCI12042.1"/>
    <property type="molecule type" value="Genomic_DNA"/>
</dbReference>
<reference evidence="1 2" key="1">
    <citation type="journal article" date="2018" name="Front. Plant Sci.">
        <title>Red Clover (Trifolium pratense) and Zigzag Clover (T. medium) - A Picture of Genomic Similarities and Differences.</title>
        <authorList>
            <person name="Dluhosova J."/>
            <person name="Istvanek J."/>
            <person name="Nedelnik J."/>
            <person name="Repkova J."/>
        </authorList>
    </citation>
    <scope>NUCLEOTIDE SEQUENCE [LARGE SCALE GENOMIC DNA]</scope>
    <source>
        <strain evidence="2">cv. 10/8</strain>
        <tissue evidence="1">Leaf</tissue>
    </source>
</reference>
<evidence type="ECO:0000313" key="2">
    <source>
        <dbReference type="Proteomes" id="UP000265520"/>
    </source>
</evidence>
<evidence type="ECO:0000313" key="1">
    <source>
        <dbReference type="EMBL" id="MCI12042.1"/>
    </source>
</evidence>
<sequence length="131" mass="14237">MEASLIQRNCAEALSQADKIVMIKKAGSIVILCLGEDRDKIVVFHDQSGEAVVVILNVSLERRLNGRVQIHSGSDVSSYEVRYGGASRDKLGIGGELSCGFRMLLSHVSKEGKACKVQGMGPVPQLWDHFP</sequence>
<dbReference type="AlphaFoldDB" id="A0A392PJS9"/>